<dbReference type="SMART" id="SM00382">
    <property type="entry name" value="AAA"/>
    <property type="match status" value="2"/>
</dbReference>
<evidence type="ECO:0000256" key="6">
    <source>
        <dbReference type="ARBA" id="ARBA00022741"/>
    </source>
</evidence>
<evidence type="ECO:0000259" key="12">
    <source>
        <dbReference type="PROSITE" id="PS50893"/>
    </source>
</evidence>
<dbReference type="InterPro" id="IPR017871">
    <property type="entry name" value="ABC_transporter-like_CS"/>
</dbReference>
<comment type="similarity">
    <text evidence="2">Belongs to the ABC transporter superfamily. ABCA family.</text>
</comment>
<accession>A0A1E1LC50</accession>
<evidence type="ECO:0000256" key="1">
    <source>
        <dbReference type="ARBA" id="ARBA00004141"/>
    </source>
</evidence>
<keyword evidence="3" id="KW-0813">Transport</keyword>
<evidence type="ECO:0000313" key="14">
    <source>
        <dbReference type="Proteomes" id="UP000178129"/>
    </source>
</evidence>
<feature type="transmembrane region" description="Helical" evidence="11">
    <location>
        <begin position="320"/>
        <end position="340"/>
    </location>
</feature>
<dbReference type="GO" id="GO:0016887">
    <property type="term" value="F:ATP hydrolysis activity"/>
    <property type="evidence" value="ECO:0007669"/>
    <property type="project" value="InterPro"/>
</dbReference>
<reference evidence="14" key="1">
    <citation type="submission" date="2016-03" db="EMBL/GenBank/DDBJ databases">
        <authorList>
            <person name="Ploux O."/>
        </authorList>
    </citation>
    <scope>NUCLEOTIDE SEQUENCE [LARGE SCALE GENOMIC DNA]</scope>
    <source>
        <strain evidence="14">UK7</strain>
    </source>
</reference>
<feature type="transmembrane region" description="Helical" evidence="11">
    <location>
        <begin position="291"/>
        <end position="313"/>
    </location>
</feature>
<sequence>MSSSAQQPTWRRIYLQTLILTHKNMLIFYKAPMVTVLRAFLFPIAATLVFSLLIHLNVTSLGQDEKLMGISLVPKPILTLASDIDTSPSKKLVFVTNGLPRESLNPIIAGVMNQPGMSVANPSIIEDSTLLFTECRQITKATSNCFAAVVFTAFNETNVDYSIAVDGSLLRFKYGDYRKDETLLQTRILPLQWAIESQIGNFTIDEKPLSQTYSGYFGKEAVPAPTTPAKEGPRISLTSMEWLNFVSSFVAPFFILIIIGVVYPSERETAISDLMAAQNVTTMPRVLSTMLSFYAIYFPGLLVCSVLMTQILFKKTSDILFLFITLLSGASTIASTHFVASLFSRAQLAGLCSSTFAFVLAIITLMASTTSKAITPQVLVLTLLFPPCAWATFISDVAMREFKLHAFSLNAGPYTDKFHEKLQRLDGYLYLIAFGLQIVLYTGAAYYIERKLWGITREYDLIDASDNVALRVTGLSKTYNGNVLGPNGGGKTTTLKCVAGMTAMDAGSRLELNESGLAFGVCPQSNVRLSSYDDGHAFWDTLTVEEHLDIWKQLKTAAYINPTEDGDDVLAECDLLEKGPAQAKTLSGGQMRKLQLAIAFVGGSKVCCVDEASSGLDPLSRRNIWNIIQKGHSRQTVLVTTHFLDEADILADHIAIVYKGKLVCEGPGTSLKAQYGDDYIIRSEPDVNGETMVWRSSSSAEATRKILELEALDEDDNSYNVTFPTLEQVFLKVTSETAVHDQGGDGMVGEEETSKAIDEKIFAMENDHAEDIDLDVGHSVGLARQTLTLYKKRCTLLLHKSGWISYGISIMLPIILAAALVKFVYKFHRLETCEVNSIILRNQTEGQTSDMVGFPVVAALEDLVPTNIYIRGKNIPSTKLGPTSAFIGETQDQLFVNTLETNDIDPSEVPALALSTRGFVNSTDQMVESITEGARSSYDTFSLWASTPDKAIFFYNAYESTYDIGEQMKGFNYLTNRLGNATATNGNARLTTADLRIMRHPENKSDSSSMSIAILICLAFIAAGSIAVIYPAFEKNNRIRALHYSNGVSPFALWTGYLAFDMQFFLIESIVVWSVILGQPKLQQLWYEPSYILGAFILFGIATLLGTYVVSLFAKKAAFAIAAGIHCNKYNGLQFGLGILSPGASLARAFFITSSSSDVLCGKYADNDVSRPFTYDRYGSVYANLIIQITFLVSVLFIYEYGSTDWVHHNITHRGVPSRLHYIIENSEAASPALADQTHAEKTATSTATSPPILSVFRVSKYFGKTFAVENVSFNISANETLALLGGNGAGKTTVINMIRGELKPNFGDIYLDGVSVARQPQKARMHIAVKGLKNVEGNVDRILKALNITIYEDLRVAALSGGTKRKLSVAIALLDTSTLNFANEFTGNPRVLLLDEPSTGQDAGAKRILWKALQSISGNRAILLTTHSMEEAEALATNVAIMGTRMLAVGTLASLQETHGGAYSVRAVRSPEMESEETKRVVKEAFADGRGEVRNYEDAHGQVGWELEKGGRSWGGIMRVMEGLLGKRIDEDGERNGHLGGGSSMGAAGGSSAQRASGSVKVFQAYTVTGPTLEEVFMNVAREAGQVTSGF</sequence>
<feature type="transmembrane region" description="Helical" evidence="11">
    <location>
        <begin position="1051"/>
        <end position="1076"/>
    </location>
</feature>
<dbReference type="PANTHER" id="PTHR19229:SF36">
    <property type="entry name" value="ATP-BINDING CASSETTE SUB-FAMILY A MEMBER 2"/>
    <property type="match status" value="1"/>
</dbReference>
<proteinExistence type="inferred from homology"/>
<keyword evidence="4 11" id="KW-0812">Transmembrane</keyword>
<evidence type="ECO:0000256" key="4">
    <source>
        <dbReference type="ARBA" id="ARBA00022692"/>
    </source>
</evidence>
<protein>
    <submittedName>
        <fullName evidence="13">Related to ABC transporter</fullName>
    </submittedName>
</protein>
<feature type="transmembrane region" description="Helical" evidence="11">
    <location>
        <begin position="378"/>
        <end position="399"/>
    </location>
</feature>
<feature type="transmembrane region" description="Helical" evidence="11">
    <location>
        <begin position="35"/>
        <end position="58"/>
    </location>
</feature>
<dbReference type="Proteomes" id="UP000178129">
    <property type="component" value="Unassembled WGS sequence"/>
</dbReference>
<feature type="transmembrane region" description="Helical" evidence="11">
    <location>
        <begin position="1181"/>
        <end position="1199"/>
    </location>
</feature>
<dbReference type="SUPFAM" id="SSF52540">
    <property type="entry name" value="P-loop containing nucleoside triphosphate hydrolases"/>
    <property type="match status" value="2"/>
</dbReference>
<dbReference type="Pfam" id="PF12698">
    <property type="entry name" value="ABC2_membrane_3"/>
    <property type="match status" value="1"/>
</dbReference>
<dbReference type="InterPro" id="IPR013525">
    <property type="entry name" value="ABC2_TM"/>
</dbReference>
<keyword evidence="14" id="KW-1185">Reference proteome</keyword>
<feature type="compositionally biased region" description="Gly residues" evidence="10">
    <location>
        <begin position="1539"/>
        <end position="1550"/>
    </location>
</feature>
<dbReference type="InterPro" id="IPR027417">
    <property type="entry name" value="P-loop_NTPase"/>
</dbReference>
<dbReference type="InParanoid" id="A0A1E1LC50"/>
<dbReference type="GO" id="GO:0016020">
    <property type="term" value="C:membrane"/>
    <property type="evidence" value="ECO:0007669"/>
    <property type="project" value="UniProtKB-SubCell"/>
</dbReference>
<feature type="transmembrane region" description="Helical" evidence="11">
    <location>
        <begin position="1010"/>
        <end position="1030"/>
    </location>
</feature>
<evidence type="ECO:0000313" key="13">
    <source>
        <dbReference type="EMBL" id="CZT07289.1"/>
    </source>
</evidence>
<comment type="caution">
    <text evidence="13">The sequence shown here is derived from an EMBL/GenBank/DDBJ whole genome shotgun (WGS) entry which is preliminary data.</text>
</comment>
<feature type="domain" description="ABC transporter" evidence="12">
    <location>
        <begin position="1254"/>
        <end position="1469"/>
    </location>
</feature>
<dbReference type="PANTHER" id="PTHR19229">
    <property type="entry name" value="ATP-BINDING CASSETTE TRANSPORTER SUBFAMILY A ABCA"/>
    <property type="match status" value="1"/>
</dbReference>
<evidence type="ECO:0000256" key="2">
    <source>
        <dbReference type="ARBA" id="ARBA00008869"/>
    </source>
</evidence>
<dbReference type="Pfam" id="PF00005">
    <property type="entry name" value="ABC_tran"/>
    <property type="match status" value="2"/>
</dbReference>
<dbReference type="GO" id="GO:0140359">
    <property type="term" value="F:ABC-type transporter activity"/>
    <property type="evidence" value="ECO:0007669"/>
    <property type="project" value="InterPro"/>
</dbReference>
<evidence type="ECO:0000256" key="5">
    <source>
        <dbReference type="ARBA" id="ARBA00022737"/>
    </source>
</evidence>
<keyword evidence="9 11" id="KW-0472">Membrane</keyword>
<gene>
    <name evidence="13" type="ORF">RCO7_07284</name>
</gene>
<dbReference type="PROSITE" id="PS00211">
    <property type="entry name" value="ABC_TRANSPORTER_1"/>
    <property type="match status" value="1"/>
</dbReference>
<feature type="transmembrane region" description="Helical" evidence="11">
    <location>
        <begin position="242"/>
        <end position="263"/>
    </location>
</feature>
<feature type="transmembrane region" description="Helical" evidence="11">
    <location>
        <begin position="1091"/>
        <end position="1114"/>
    </location>
</feature>
<organism evidence="13 14">
    <name type="scientific">Rhynchosporium graminicola</name>
    <dbReference type="NCBI Taxonomy" id="2792576"/>
    <lineage>
        <taxon>Eukaryota</taxon>
        <taxon>Fungi</taxon>
        <taxon>Dikarya</taxon>
        <taxon>Ascomycota</taxon>
        <taxon>Pezizomycotina</taxon>
        <taxon>Leotiomycetes</taxon>
        <taxon>Helotiales</taxon>
        <taxon>Ploettnerulaceae</taxon>
        <taxon>Rhynchosporium</taxon>
    </lineage>
</organism>
<evidence type="ECO:0000256" key="3">
    <source>
        <dbReference type="ARBA" id="ARBA00022448"/>
    </source>
</evidence>
<feature type="domain" description="ABC transporter" evidence="12">
    <location>
        <begin position="450"/>
        <end position="684"/>
    </location>
</feature>
<evidence type="ECO:0000256" key="11">
    <source>
        <dbReference type="SAM" id="Phobius"/>
    </source>
</evidence>
<dbReference type="InterPro" id="IPR003593">
    <property type="entry name" value="AAA+_ATPase"/>
</dbReference>
<name>A0A1E1LC50_9HELO</name>
<dbReference type="InterPro" id="IPR026082">
    <property type="entry name" value="ABCA"/>
</dbReference>
<comment type="subcellular location">
    <subcellularLocation>
        <location evidence="1">Membrane</location>
        <topology evidence="1">Multi-pass membrane protein</topology>
    </subcellularLocation>
</comment>
<keyword evidence="8 11" id="KW-1133">Transmembrane helix</keyword>
<feature type="transmembrane region" description="Helical" evidence="11">
    <location>
        <begin position="346"/>
        <end position="366"/>
    </location>
</feature>
<feature type="transmembrane region" description="Helical" evidence="11">
    <location>
        <begin position="428"/>
        <end position="448"/>
    </location>
</feature>
<evidence type="ECO:0000256" key="9">
    <source>
        <dbReference type="ARBA" id="ARBA00023136"/>
    </source>
</evidence>
<dbReference type="Gene3D" id="3.40.50.300">
    <property type="entry name" value="P-loop containing nucleotide triphosphate hydrolases"/>
    <property type="match status" value="2"/>
</dbReference>
<dbReference type="PROSITE" id="PS50893">
    <property type="entry name" value="ABC_TRANSPORTER_2"/>
    <property type="match status" value="2"/>
</dbReference>
<evidence type="ECO:0000256" key="7">
    <source>
        <dbReference type="ARBA" id="ARBA00022840"/>
    </source>
</evidence>
<evidence type="ECO:0000256" key="10">
    <source>
        <dbReference type="SAM" id="MobiDB-lite"/>
    </source>
</evidence>
<dbReference type="InterPro" id="IPR003439">
    <property type="entry name" value="ABC_transporter-like_ATP-bd"/>
</dbReference>
<dbReference type="STRING" id="914237.A0A1E1LC50"/>
<dbReference type="EMBL" id="FJUW01000042">
    <property type="protein sequence ID" value="CZT07289.1"/>
    <property type="molecule type" value="Genomic_DNA"/>
</dbReference>
<evidence type="ECO:0000256" key="8">
    <source>
        <dbReference type="ARBA" id="ARBA00022989"/>
    </source>
</evidence>
<keyword evidence="5" id="KW-0677">Repeat</keyword>
<dbReference type="GO" id="GO:0005524">
    <property type="term" value="F:ATP binding"/>
    <property type="evidence" value="ECO:0007669"/>
    <property type="project" value="UniProtKB-KW"/>
</dbReference>
<feature type="region of interest" description="Disordered" evidence="10">
    <location>
        <begin position="1532"/>
        <end position="1554"/>
    </location>
</feature>
<keyword evidence="7" id="KW-0067">ATP-binding</keyword>
<feature type="transmembrane region" description="Helical" evidence="11">
    <location>
        <begin position="803"/>
        <end position="825"/>
    </location>
</feature>
<keyword evidence="6" id="KW-0547">Nucleotide-binding</keyword>